<sequence length="105" mass="11990">MLGAARQDSSCSTHEYSHAEYGVSSYDPYIPGPADRGLVTKDPRWVVMFWHRRSWFIEVPISLYGFHWLGAYRFSGWALGLRVRSDAPTIVHVLARQCCIVVDIC</sequence>
<proteinExistence type="predicted"/>
<name>A0ACC0AB51_CATRO</name>
<accession>A0ACC0AB51</accession>
<comment type="caution">
    <text evidence="1">The sequence shown here is derived from an EMBL/GenBank/DDBJ whole genome shotgun (WGS) entry which is preliminary data.</text>
</comment>
<dbReference type="Proteomes" id="UP001060085">
    <property type="component" value="Linkage Group LG06"/>
</dbReference>
<evidence type="ECO:0000313" key="2">
    <source>
        <dbReference type="Proteomes" id="UP001060085"/>
    </source>
</evidence>
<organism evidence="1 2">
    <name type="scientific">Catharanthus roseus</name>
    <name type="common">Madagascar periwinkle</name>
    <name type="synonym">Vinca rosea</name>
    <dbReference type="NCBI Taxonomy" id="4058"/>
    <lineage>
        <taxon>Eukaryota</taxon>
        <taxon>Viridiplantae</taxon>
        <taxon>Streptophyta</taxon>
        <taxon>Embryophyta</taxon>
        <taxon>Tracheophyta</taxon>
        <taxon>Spermatophyta</taxon>
        <taxon>Magnoliopsida</taxon>
        <taxon>eudicotyledons</taxon>
        <taxon>Gunneridae</taxon>
        <taxon>Pentapetalae</taxon>
        <taxon>asterids</taxon>
        <taxon>lamiids</taxon>
        <taxon>Gentianales</taxon>
        <taxon>Apocynaceae</taxon>
        <taxon>Rauvolfioideae</taxon>
        <taxon>Vinceae</taxon>
        <taxon>Catharanthinae</taxon>
        <taxon>Catharanthus</taxon>
    </lineage>
</organism>
<keyword evidence="2" id="KW-1185">Reference proteome</keyword>
<protein>
    <submittedName>
        <fullName evidence="1">Uncharacterized protein</fullName>
    </submittedName>
</protein>
<dbReference type="EMBL" id="CM044706">
    <property type="protein sequence ID" value="KAI5657816.1"/>
    <property type="molecule type" value="Genomic_DNA"/>
</dbReference>
<gene>
    <name evidence="1" type="ORF">M9H77_26609</name>
</gene>
<evidence type="ECO:0000313" key="1">
    <source>
        <dbReference type="EMBL" id="KAI5657816.1"/>
    </source>
</evidence>
<reference evidence="2" key="1">
    <citation type="journal article" date="2023" name="Nat. Plants">
        <title>Single-cell RNA sequencing provides a high-resolution roadmap for understanding the multicellular compartmentation of specialized metabolism.</title>
        <authorList>
            <person name="Sun S."/>
            <person name="Shen X."/>
            <person name="Li Y."/>
            <person name="Li Y."/>
            <person name="Wang S."/>
            <person name="Li R."/>
            <person name="Zhang H."/>
            <person name="Shen G."/>
            <person name="Guo B."/>
            <person name="Wei J."/>
            <person name="Xu J."/>
            <person name="St-Pierre B."/>
            <person name="Chen S."/>
            <person name="Sun C."/>
        </authorList>
    </citation>
    <scope>NUCLEOTIDE SEQUENCE [LARGE SCALE GENOMIC DNA]</scope>
</reference>